<protein>
    <submittedName>
        <fullName evidence="1 3">Uncharacterized protein</fullName>
    </submittedName>
</protein>
<evidence type="ECO:0000313" key="3">
    <source>
        <dbReference type="WBParaSite" id="HPLM_0002068901-mRNA-1"/>
    </source>
</evidence>
<name>A0A0N4X8J7_HAEPC</name>
<dbReference type="STRING" id="6290.A0A0N4X8J7"/>
<keyword evidence="2" id="KW-1185">Reference proteome</keyword>
<reference evidence="1 2" key="2">
    <citation type="submission" date="2018-11" db="EMBL/GenBank/DDBJ databases">
        <authorList>
            <consortium name="Pathogen Informatics"/>
        </authorList>
    </citation>
    <scope>NUCLEOTIDE SEQUENCE [LARGE SCALE GENOMIC DNA]</scope>
    <source>
        <strain evidence="1 2">MHpl1</strain>
    </source>
</reference>
<dbReference type="Proteomes" id="UP000268014">
    <property type="component" value="Unassembled WGS sequence"/>
</dbReference>
<dbReference type="WBParaSite" id="HPLM_0002068901-mRNA-1">
    <property type="protein sequence ID" value="HPLM_0002068901-mRNA-1"/>
    <property type="gene ID" value="HPLM_0002068901"/>
</dbReference>
<dbReference type="AlphaFoldDB" id="A0A0N4X8J7"/>
<reference evidence="3" key="1">
    <citation type="submission" date="2017-02" db="UniProtKB">
        <authorList>
            <consortium name="WormBaseParasite"/>
        </authorList>
    </citation>
    <scope>IDENTIFICATION</scope>
</reference>
<dbReference type="EMBL" id="UZAF01022478">
    <property type="protein sequence ID" value="VDO85408.1"/>
    <property type="molecule type" value="Genomic_DNA"/>
</dbReference>
<organism evidence="3">
    <name type="scientific">Haemonchus placei</name>
    <name type="common">Barber's pole worm</name>
    <dbReference type="NCBI Taxonomy" id="6290"/>
    <lineage>
        <taxon>Eukaryota</taxon>
        <taxon>Metazoa</taxon>
        <taxon>Ecdysozoa</taxon>
        <taxon>Nematoda</taxon>
        <taxon>Chromadorea</taxon>
        <taxon>Rhabditida</taxon>
        <taxon>Rhabditina</taxon>
        <taxon>Rhabditomorpha</taxon>
        <taxon>Strongyloidea</taxon>
        <taxon>Trichostrongylidae</taxon>
        <taxon>Haemonchus</taxon>
    </lineage>
</organism>
<evidence type="ECO:0000313" key="1">
    <source>
        <dbReference type="EMBL" id="VDO85408.1"/>
    </source>
</evidence>
<proteinExistence type="predicted"/>
<accession>A0A0N4X8J7</accession>
<sequence>MFEQLSLLVPPTFQAKGMRPIFVQAFLIRLLQVFEYRYPDKMWAEPGDFSSLLSNGHDAIFILLPRSTENGNSYQHISKLLVQVKKEFHLHCFSRLTNIQHNSENNLKVAKPSFLSIGNYDVVALESYDAATDTM</sequence>
<dbReference type="OMA" id="QVFEYRY"/>
<dbReference type="OrthoDB" id="16520at2759"/>
<evidence type="ECO:0000313" key="2">
    <source>
        <dbReference type="Proteomes" id="UP000268014"/>
    </source>
</evidence>
<gene>
    <name evidence="1" type="ORF">HPLM_LOCUS20681</name>
</gene>